<keyword evidence="8" id="KW-1185">Reference proteome</keyword>
<evidence type="ECO:0000256" key="6">
    <source>
        <dbReference type="SAM" id="Phobius"/>
    </source>
</evidence>
<dbReference type="AlphaFoldDB" id="A0A8K0WB46"/>
<dbReference type="GO" id="GO:0022857">
    <property type="term" value="F:transmembrane transporter activity"/>
    <property type="evidence" value="ECO:0007669"/>
    <property type="project" value="InterPro"/>
</dbReference>
<name>A0A8K0WB46_9HYPO</name>
<feature type="transmembrane region" description="Helical" evidence="6">
    <location>
        <begin position="80"/>
        <end position="97"/>
    </location>
</feature>
<feature type="transmembrane region" description="Helical" evidence="6">
    <location>
        <begin position="130"/>
        <end position="152"/>
    </location>
</feature>
<accession>A0A8K0WB46</accession>
<dbReference type="Gene3D" id="1.20.1250.20">
    <property type="entry name" value="MFS general substrate transporter like domains"/>
    <property type="match status" value="1"/>
</dbReference>
<feature type="transmembrane region" description="Helical" evidence="6">
    <location>
        <begin position="221"/>
        <end position="242"/>
    </location>
</feature>
<feature type="transmembrane region" description="Helical" evidence="6">
    <location>
        <begin position="164"/>
        <end position="183"/>
    </location>
</feature>
<organism evidence="7 8">
    <name type="scientific">Fusarium tricinctum</name>
    <dbReference type="NCBI Taxonomy" id="61284"/>
    <lineage>
        <taxon>Eukaryota</taxon>
        <taxon>Fungi</taxon>
        <taxon>Dikarya</taxon>
        <taxon>Ascomycota</taxon>
        <taxon>Pezizomycotina</taxon>
        <taxon>Sordariomycetes</taxon>
        <taxon>Hypocreomycetidae</taxon>
        <taxon>Hypocreales</taxon>
        <taxon>Nectriaceae</taxon>
        <taxon>Fusarium</taxon>
        <taxon>Fusarium tricinctum species complex</taxon>
    </lineage>
</organism>
<dbReference type="OrthoDB" id="422206at2759"/>
<evidence type="ECO:0000256" key="3">
    <source>
        <dbReference type="ARBA" id="ARBA00022989"/>
    </source>
</evidence>
<comment type="subcellular location">
    <subcellularLocation>
        <location evidence="1">Membrane</location>
        <topology evidence="1">Multi-pass membrane protein</topology>
    </subcellularLocation>
</comment>
<evidence type="ECO:0000256" key="1">
    <source>
        <dbReference type="ARBA" id="ARBA00004141"/>
    </source>
</evidence>
<protein>
    <submittedName>
        <fullName evidence="7">Major facilitator superfamily domain-containing protein</fullName>
    </submittedName>
</protein>
<dbReference type="InterPro" id="IPR036259">
    <property type="entry name" value="MFS_trans_sf"/>
</dbReference>
<feature type="transmembrane region" description="Helical" evidence="6">
    <location>
        <begin position="195"/>
        <end position="214"/>
    </location>
</feature>
<gene>
    <name evidence="7" type="ORF">BKA59DRAFT_475230</name>
</gene>
<evidence type="ECO:0000256" key="4">
    <source>
        <dbReference type="ARBA" id="ARBA00023136"/>
    </source>
</evidence>
<dbReference type="PANTHER" id="PTHR10924:SF6">
    <property type="entry name" value="SOLUTE CARRIER FAMILY 49 MEMBER A3"/>
    <property type="match status" value="1"/>
</dbReference>
<evidence type="ECO:0000313" key="7">
    <source>
        <dbReference type="EMBL" id="KAH7245002.1"/>
    </source>
</evidence>
<dbReference type="Proteomes" id="UP000813427">
    <property type="component" value="Unassembled WGS sequence"/>
</dbReference>
<feature type="transmembrane region" description="Helical" evidence="6">
    <location>
        <begin position="12"/>
        <end position="34"/>
    </location>
</feature>
<evidence type="ECO:0000313" key="8">
    <source>
        <dbReference type="Proteomes" id="UP000813427"/>
    </source>
</evidence>
<sequence length="261" mass="28274">MYGGTHIQSFGLSLFRHCIITVSQSFITILPAPYSEVWFKSGSRATATAISSTANILGSTVGQFIIAAWVKSEYDITRGILYQSILLSVIGCTVVFIPSKPPTPPGFTAAHKRTLSHRQELQTLFTRPKFYLIAFPFGILSGIFNALSFLIFQMCMPYGFTADQCAIAVCLVIIPGLATSLIVSRAADMYLCHKWVLKILAVIMGTGFLAFIWVPPSASIAFLYCISIIISIGVVGSGPIAVEFVAKVVYPLGPEMAIAIM</sequence>
<proteinExistence type="predicted"/>
<comment type="caution">
    <text evidence="7">The sequence shown here is derived from an EMBL/GenBank/DDBJ whole genome shotgun (WGS) entry which is preliminary data.</text>
</comment>
<evidence type="ECO:0000256" key="2">
    <source>
        <dbReference type="ARBA" id="ARBA00022692"/>
    </source>
</evidence>
<dbReference type="SUPFAM" id="SSF103473">
    <property type="entry name" value="MFS general substrate transporter"/>
    <property type="match status" value="1"/>
</dbReference>
<dbReference type="InterPro" id="IPR049680">
    <property type="entry name" value="FLVCR1-2_SLC49-like"/>
</dbReference>
<keyword evidence="4 6" id="KW-0472">Membrane</keyword>
<reference evidence="7" key="1">
    <citation type="journal article" date="2021" name="Nat. Commun.">
        <title>Genetic determinants of endophytism in the Arabidopsis root mycobiome.</title>
        <authorList>
            <person name="Mesny F."/>
            <person name="Miyauchi S."/>
            <person name="Thiergart T."/>
            <person name="Pickel B."/>
            <person name="Atanasova L."/>
            <person name="Karlsson M."/>
            <person name="Huettel B."/>
            <person name="Barry K.W."/>
            <person name="Haridas S."/>
            <person name="Chen C."/>
            <person name="Bauer D."/>
            <person name="Andreopoulos W."/>
            <person name="Pangilinan J."/>
            <person name="LaButti K."/>
            <person name="Riley R."/>
            <person name="Lipzen A."/>
            <person name="Clum A."/>
            <person name="Drula E."/>
            <person name="Henrissat B."/>
            <person name="Kohler A."/>
            <person name="Grigoriev I.V."/>
            <person name="Martin F.M."/>
            <person name="Hacquard S."/>
        </authorList>
    </citation>
    <scope>NUCLEOTIDE SEQUENCE</scope>
    <source>
        <strain evidence="7">MPI-SDFR-AT-0068</strain>
    </source>
</reference>
<dbReference type="EMBL" id="JAGPXF010000004">
    <property type="protein sequence ID" value="KAH7245002.1"/>
    <property type="molecule type" value="Genomic_DNA"/>
</dbReference>
<keyword evidence="5" id="KW-0325">Glycoprotein</keyword>
<dbReference type="Pfam" id="PF07690">
    <property type="entry name" value="MFS_1"/>
    <property type="match status" value="1"/>
</dbReference>
<evidence type="ECO:0000256" key="5">
    <source>
        <dbReference type="ARBA" id="ARBA00023180"/>
    </source>
</evidence>
<keyword evidence="2 6" id="KW-0812">Transmembrane</keyword>
<dbReference type="PANTHER" id="PTHR10924">
    <property type="entry name" value="MAJOR FACILITATOR SUPERFAMILY PROTEIN-RELATED"/>
    <property type="match status" value="1"/>
</dbReference>
<feature type="transmembrane region" description="Helical" evidence="6">
    <location>
        <begin position="46"/>
        <end position="68"/>
    </location>
</feature>
<dbReference type="InterPro" id="IPR011701">
    <property type="entry name" value="MFS"/>
</dbReference>
<keyword evidence="3 6" id="KW-1133">Transmembrane helix</keyword>
<dbReference type="GO" id="GO:0016020">
    <property type="term" value="C:membrane"/>
    <property type="evidence" value="ECO:0007669"/>
    <property type="project" value="UniProtKB-SubCell"/>
</dbReference>